<evidence type="ECO:0000259" key="3">
    <source>
        <dbReference type="Pfam" id="PF22725"/>
    </source>
</evidence>
<keyword evidence="1" id="KW-0560">Oxidoreductase</keyword>
<dbReference type="GO" id="GO:0000166">
    <property type="term" value="F:nucleotide binding"/>
    <property type="evidence" value="ECO:0007669"/>
    <property type="project" value="InterPro"/>
</dbReference>
<feature type="domain" description="Gfo/Idh/MocA-like oxidoreductase N-terminal" evidence="2">
    <location>
        <begin position="18"/>
        <end position="135"/>
    </location>
</feature>
<dbReference type="Gene3D" id="3.30.360.10">
    <property type="entry name" value="Dihydrodipicolinate Reductase, domain 2"/>
    <property type="match status" value="1"/>
</dbReference>
<dbReference type="SUPFAM" id="SSF51735">
    <property type="entry name" value="NAD(P)-binding Rossmann-fold domains"/>
    <property type="match status" value="1"/>
</dbReference>
<dbReference type="Proteomes" id="UP000295238">
    <property type="component" value="Unassembled WGS sequence"/>
</dbReference>
<evidence type="ECO:0000259" key="2">
    <source>
        <dbReference type="Pfam" id="PF01408"/>
    </source>
</evidence>
<feature type="domain" description="GFO/IDH/MocA-like oxidoreductase" evidence="3">
    <location>
        <begin position="144"/>
        <end position="271"/>
    </location>
</feature>
<dbReference type="InterPro" id="IPR055170">
    <property type="entry name" value="GFO_IDH_MocA-like_dom"/>
</dbReference>
<dbReference type="PANTHER" id="PTHR43818">
    <property type="entry name" value="BCDNA.GH03377"/>
    <property type="match status" value="1"/>
</dbReference>
<dbReference type="EMBL" id="SMTL01000004">
    <property type="protein sequence ID" value="TDK34306.1"/>
    <property type="molecule type" value="Genomic_DNA"/>
</dbReference>
<reference evidence="4 5" key="1">
    <citation type="submission" date="2019-03" db="EMBL/GenBank/DDBJ databases">
        <title>Rhizobium sp. nov., an bacterium isolated from biocrust in Mu Us Desert.</title>
        <authorList>
            <person name="Lixiong L."/>
        </authorList>
    </citation>
    <scope>NUCLEOTIDE SEQUENCE [LARGE SCALE GENOMIC DNA]</scope>
    <source>
        <strain evidence="4 5">SPY-1</strain>
    </source>
</reference>
<comment type="caution">
    <text evidence="4">The sequence shown here is derived from an EMBL/GenBank/DDBJ whole genome shotgun (WGS) entry which is preliminary data.</text>
</comment>
<gene>
    <name evidence="4" type="ORF">E2F50_15790</name>
</gene>
<evidence type="ECO:0000256" key="1">
    <source>
        <dbReference type="ARBA" id="ARBA00023002"/>
    </source>
</evidence>
<dbReference type="InterPro" id="IPR050463">
    <property type="entry name" value="Gfo/Idh/MocA_oxidrdct_glycsds"/>
</dbReference>
<dbReference type="InterPro" id="IPR000683">
    <property type="entry name" value="Gfo/Idh/MocA-like_OxRdtase_N"/>
</dbReference>
<sequence>MNELETDDHLVLAATPLRLGFLGVGWIGRHRMKAILDTNLAQAVAIADPSAEMVREAQALAPGAEVVEGLDALLARDIDGIVIATPSARHAEQAIQALQAGVSVFCQKPLGRSATEVKNVIHAAKAADRLLHVDFSYRQTAGLARIRDIIRSGELGQIFAADLTFHNAYGPDKPWFYNKSLSGGGCVMDLGVHIVDMALWCLDFPAVTSVSSQLMAGGRPLDPGSGEVEDYAVATVTLANGTVLRLACSWRLQAGQDAVIEASFFGTNGGASMRNVNGSFYDFRSERFYGTSREILAEPPDEWGGRAASAWAMHLARSKAYDPTCETILQVTETIDGIYSAQQDLKSESTLTYRQEPL</sequence>
<name>A0A4V6PLX0_9HYPH</name>
<dbReference type="InterPro" id="IPR036291">
    <property type="entry name" value="NAD(P)-bd_dom_sf"/>
</dbReference>
<keyword evidence="5" id="KW-1185">Reference proteome</keyword>
<proteinExistence type="predicted"/>
<accession>A0A4V6PLX0</accession>
<organism evidence="4 5">
    <name type="scientific">Rhizobium deserti</name>
    <dbReference type="NCBI Taxonomy" id="2547961"/>
    <lineage>
        <taxon>Bacteria</taxon>
        <taxon>Pseudomonadati</taxon>
        <taxon>Pseudomonadota</taxon>
        <taxon>Alphaproteobacteria</taxon>
        <taxon>Hyphomicrobiales</taxon>
        <taxon>Rhizobiaceae</taxon>
        <taxon>Rhizobium/Agrobacterium group</taxon>
        <taxon>Rhizobium</taxon>
    </lineage>
</organism>
<protein>
    <submittedName>
        <fullName evidence="4">Gfo/Idh/MocA family oxidoreductase</fullName>
    </submittedName>
</protein>
<evidence type="ECO:0000313" key="5">
    <source>
        <dbReference type="Proteomes" id="UP000295238"/>
    </source>
</evidence>
<dbReference type="AlphaFoldDB" id="A0A4V6PLX0"/>
<evidence type="ECO:0000313" key="4">
    <source>
        <dbReference type="EMBL" id="TDK34306.1"/>
    </source>
</evidence>
<dbReference type="RefSeq" id="WP_133317144.1">
    <property type="nucleotide sequence ID" value="NZ_SMTL01000004.1"/>
</dbReference>
<dbReference type="OrthoDB" id="9792935at2"/>
<dbReference type="Pfam" id="PF22725">
    <property type="entry name" value="GFO_IDH_MocA_C3"/>
    <property type="match status" value="1"/>
</dbReference>
<dbReference type="Pfam" id="PF01408">
    <property type="entry name" value="GFO_IDH_MocA"/>
    <property type="match status" value="1"/>
</dbReference>
<dbReference type="GO" id="GO:0016491">
    <property type="term" value="F:oxidoreductase activity"/>
    <property type="evidence" value="ECO:0007669"/>
    <property type="project" value="UniProtKB-KW"/>
</dbReference>
<dbReference type="Gene3D" id="3.40.50.720">
    <property type="entry name" value="NAD(P)-binding Rossmann-like Domain"/>
    <property type="match status" value="1"/>
</dbReference>
<dbReference type="SUPFAM" id="SSF55347">
    <property type="entry name" value="Glyceraldehyde-3-phosphate dehydrogenase-like, C-terminal domain"/>
    <property type="match status" value="1"/>
</dbReference>
<dbReference type="PANTHER" id="PTHR43818:SF11">
    <property type="entry name" value="BCDNA.GH03377"/>
    <property type="match status" value="1"/>
</dbReference>